<dbReference type="Proteomes" id="UP000016662">
    <property type="component" value="Unassembled WGS sequence"/>
</dbReference>
<evidence type="ECO:0000313" key="2">
    <source>
        <dbReference type="Proteomes" id="UP000016662"/>
    </source>
</evidence>
<protein>
    <submittedName>
        <fullName evidence="1">Uncharacterized protein</fullName>
    </submittedName>
</protein>
<keyword evidence="2" id="KW-1185">Reference proteome</keyword>
<dbReference type="EMBL" id="AWVF01000170">
    <property type="protein sequence ID" value="ERJ96332.1"/>
    <property type="molecule type" value="Genomic_DNA"/>
</dbReference>
<comment type="caution">
    <text evidence="1">The sequence shown here is derived from an EMBL/GenBank/DDBJ whole genome shotgun (WGS) entry which is preliminary data.</text>
</comment>
<organism evidence="1 2">
    <name type="scientific">Ruminococcus callidus ATCC 27760</name>
    <dbReference type="NCBI Taxonomy" id="411473"/>
    <lineage>
        <taxon>Bacteria</taxon>
        <taxon>Bacillati</taxon>
        <taxon>Bacillota</taxon>
        <taxon>Clostridia</taxon>
        <taxon>Eubacteriales</taxon>
        <taxon>Oscillospiraceae</taxon>
        <taxon>Ruminococcus</taxon>
    </lineage>
</organism>
<sequence length="40" mass="4663">MRCCLNRVPEAGAELIGFTQICRRFFTGGISNTTWNHWLY</sequence>
<proteinExistence type="predicted"/>
<dbReference type="STRING" id="411473.RUMCAL_01308"/>
<reference evidence="1 2" key="1">
    <citation type="submission" date="2013-07" db="EMBL/GenBank/DDBJ databases">
        <authorList>
            <person name="Weinstock G."/>
            <person name="Sodergren E."/>
            <person name="Wylie T."/>
            <person name="Fulton L."/>
            <person name="Fulton R."/>
            <person name="Fronick C."/>
            <person name="O'Laughlin M."/>
            <person name="Godfrey J."/>
            <person name="Miner T."/>
            <person name="Herter B."/>
            <person name="Appelbaum E."/>
            <person name="Cordes M."/>
            <person name="Lek S."/>
            <person name="Wollam A."/>
            <person name="Pepin K.H."/>
            <person name="Palsikar V.B."/>
            <person name="Mitreva M."/>
            <person name="Wilson R.K."/>
        </authorList>
    </citation>
    <scope>NUCLEOTIDE SEQUENCE [LARGE SCALE GENOMIC DNA]</scope>
    <source>
        <strain evidence="1 2">ATCC 27760</strain>
    </source>
</reference>
<dbReference type="HOGENOM" id="CLU_3295994_0_0_9"/>
<gene>
    <name evidence="1" type="ORF">RUMCAL_01308</name>
</gene>
<name>U2KVL1_9FIRM</name>
<dbReference type="AlphaFoldDB" id="U2KVL1"/>
<evidence type="ECO:0000313" key="1">
    <source>
        <dbReference type="EMBL" id="ERJ96332.1"/>
    </source>
</evidence>
<accession>U2KVL1</accession>